<reference evidence="1 2" key="1">
    <citation type="submission" date="2019-02" db="EMBL/GenBank/DDBJ databases">
        <authorList>
            <person name="Fomenkov A."/>
            <person name="Dubinina G."/>
            <person name="Grabovich M."/>
            <person name="Vincze T."/>
            <person name="Roberts R.J."/>
        </authorList>
    </citation>
    <scope>NUCLEOTIDE SEQUENCE [LARGE SCALE GENOMIC DNA]</scope>
    <source>
        <strain evidence="1 2">P</strain>
    </source>
</reference>
<dbReference type="AlphaFoldDB" id="A0A5C1QF44"/>
<dbReference type="KEGG" id="sper:EW093_15505"/>
<accession>A0A5C1QF44</accession>
<dbReference type="RefSeq" id="WP_149569271.1">
    <property type="nucleotide sequence ID" value="NZ_CP035807.1"/>
</dbReference>
<dbReference type="Proteomes" id="UP000323824">
    <property type="component" value="Chromosome"/>
</dbReference>
<name>A0A5C1QF44_9SPIO</name>
<proteinExistence type="predicted"/>
<protein>
    <recommendedName>
        <fullName evidence="3">DUF2802 domain-containing protein</fullName>
    </recommendedName>
</protein>
<evidence type="ECO:0000313" key="1">
    <source>
        <dbReference type="EMBL" id="QEN06037.1"/>
    </source>
</evidence>
<organism evidence="1 2">
    <name type="scientific">Thiospirochaeta perfilievii</name>
    <dbReference type="NCBI Taxonomy" id="252967"/>
    <lineage>
        <taxon>Bacteria</taxon>
        <taxon>Pseudomonadati</taxon>
        <taxon>Spirochaetota</taxon>
        <taxon>Spirochaetia</taxon>
        <taxon>Spirochaetales</taxon>
        <taxon>Spirochaetaceae</taxon>
        <taxon>Thiospirochaeta</taxon>
    </lineage>
</organism>
<reference evidence="1 2" key="2">
    <citation type="submission" date="2019-09" db="EMBL/GenBank/DDBJ databases">
        <title>Complete Genome Sequence and Methylome Analysis of free living Spirochaetas.</title>
        <authorList>
            <person name="Leshcheva N."/>
            <person name="Mikheeva N."/>
        </authorList>
    </citation>
    <scope>NUCLEOTIDE SEQUENCE [LARGE SCALE GENOMIC DNA]</scope>
    <source>
        <strain evidence="1 2">P</strain>
    </source>
</reference>
<sequence>MNTVLICLIVCSVYSIIIYGVLNSKINKKIDNKSFMKDVRNEINSLITQINETSDRNVLLIENRLERLNDLLAVSDINIANLKSINKAKEVESVTPEISEDKVVAKAPIEIEEVIIDNIEKQSVIDDKSLTRRERILLLHKQGISPTIIASQTKATIGEVELIISLSRG</sequence>
<evidence type="ECO:0000313" key="2">
    <source>
        <dbReference type="Proteomes" id="UP000323824"/>
    </source>
</evidence>
<keyword evidence="2" id="KW-1185">Reference proteome</keyword>
<evidence type="ECO:0008006" key="3">
    <source>
        <dbReference type="Google" id="ProtNLM"/>
    </source>
</evidence>
<dbReference type="EMBL" id="CP035807">
    <property type="protein sequence ID" value="QEN06037.1"/>
    <property type="molecule type" value="Genomic_DNA"/>
</dbReference>
<gene>
    <name evidence="1" type="ORF">EW093_15505</name>
</gene>